<keyword evidence="2" id="KW-0808">Transferase</keyword>
<evidence type="ECO:0000313" key="3">
    <source>
        <dbReference type="Proteomes" id="UP000325315"/>
    </source>
</evidence>
<dbReference type="InterPro" id="IPR026960">
    <property type="entry name" value="RVT-Znf"/>
</dbReference>
<accession>A0A5B6VPT5</accession>
<comment type="caution">
    <text evidence="2">The sequence shown here is derived from an EMBL/GenBank/DDBJ whole genome shotgun (WGS) entry which is preliminary data.</text>
</comment>
<dbReference type="Gene3D" id="3.30.420.10">
    <property type="entry name" value="Ribonuclease H-like superfamily/Ribonuclease H"/>
    <property type="match status" value="1"/>
</dbReference>
<dbReference type="PROSITE" id="PS50878">
    <property type="entry name" value="RT_POL"/>
    <property type="match status" value="1"/>
</dbReference>
<reference evidence="3" key="1">
    <citation type="journal article" date="2019" name="Plant Biotechnol. J.">
        <title>Genome sequencing of the Australian wild diploid species Gossypium australe highlights disease resistance and delayed gland morphogenesis.</title>
        <authorList>
            <person name="Cai Y."/>
            <person name="Cai X."/>
            <person name="Wang Q."/>
            <person name="Wang P."/>
            <person name="Zhang Y."/>
            <person name="Cai C."/>
            <person name="Xu Y."/>
            <person name="Wang K."/>
            <person name="Zhou Z."/>
            <person name="Wang C."/>
            <person name="Geng S."/>
            <person name="Li B."/>
            <person name="Dong Q."/>
            <person name="Hou Y."/>
            <person name="Wang H."/>
            <person name="Ai P."/>
            <person name="Liu Z."/>
            <person name="Yi F."/>
            <person name="Sun M."/>
            <person name="An G."/>
            <person name="Cheng J."/>
            <person name="Zhang Y."/>
            <person name="Shi Q."/>
            <person name="Xie Y."/>
            <person name="Shi X."/>
            <person name="Chang Y."/>
            <person name="Huang F."/>
            <person name="Chen Y."/>
            <person name="Hong S."/>
            <person name="Mi L."/>
            <person name="Sun Q."/>
            <person name="Zhang L."/>
            <person name="Zhou B."/>
            <person name="Peng R."/>
            <person name="Zhang X."/>
            <person name="Liu F."/>
        </authorList>
    </citation>
    <scope>NUCLEOTIDE SEQUENCE [LARGE SCALE GENOMIC DNA]</scope>
    <source>
        <strain evidence="3">cv. PA1801</strain>
    </source>
</reference>
<dbReference type="SUPFAM" id="SSF56672">
    <property type="entry name" value="DNA/RNA polymerases"/>
    <property type="match status" value="1"/>
</dbReference>
<dbReference type="SUPFAM" id="SSF53098">
    <property type="entry name" value="Ribonuclease H-like"/>
    <property type="match status" value="1"/>
</dbReference>
<evidence type="ECO:0000259" key="1">
    <source>
        <dbReference type="PROSITE" id="PS50878"/>
    </source>
</evidence>
<evidence type="ECO:0000313" key="2">
    <source>
        <dbReference type="EMBL" id="KAA3471359.1"/>
    </source>
</evidence>
<dbReference type="InterPro" id="IPR043502">
    <property type="entry name" value="DNA/RNA_pol_sf"/>
</dbReference>
<dbReference type="PANTHER" id="PTHR33116">
    <property type="entry name" value="REVERSE TRANSCRIPTASE ZINC-BINDING DOMAIN-CONTAINING PROTEIN-RELATED-RELATED"/>
    <property type="match status" value="1"/>
</dbReference>
<dbReference type="Pfam" id="PF13966">
    <property type="entry name" value="zf-RVT"/>
    <property type="match status" value="1"/>
</dbReference>
<dbReference type="InterPro" id="IPR044730">
    <property type="entry name" value="RNase_H-like_dom_plant"/>
</dbReference>
<dbReference type="GO" id="GO:0003964">
    <property type="term" value="F:RNA-directed DNA polymerase activity"/>
    <property type="evidence" value="ECO:0007669"/>
    <property type="project" value="UniProtKB-KW"/>
</dbReference>
<dbReference type="OrthoDB" id="653202at2759"/>
<organism evidence="2 3">
    <name type="scientific">Gossypium australe</name>
    <dbReference type="NCBI Taxonomy" id="47621"/>
    <lineage>
        <taxon>Eukaryota</taxon>
        <taxon>Viridiplantae</taxon>
        <taxon>Streptophyta</taxon>
        <taxon>Embryophyta</taxon>
        <taxon>Tracheophyta</taxon>
        <taxon>Spermatophyta</taxon>
        <taxon>Magnoliopsida</taxon>
        <taxon>eudicotyledons</taxon>
        <taxon>Gunneridae</taxon>
        <taxon>Pentapetalae</taxon>
        <taxon>rosids</taxon>
        <taxon>malvids</taxon>
        <taxon>Malvales</taxon>
        <taxon>Malvaceae</taxon>
        <taxon>Malvoideae</taxon>
        <taxon>Gossypium</taxon>
    </lineage>
</organism>
<dbReference type="Pfam" id="PF13456">
    <property type="entry name" value="RVT_3"/>
    <property type="match status" value="1"/>
</dbReference>
<sequence length="845" mass="96406">MNAALTKQFTEDEIAYAVKMMAPLNAPGVDGFPTIFFQRYWHILGPEISSYCLSILNGECEIGDIHKTRIVLIPKIEKPKNMSQFRPISLCNVVYKIIAKVLVFRMSAMLGDCINETQGAFIPGRLISDNVLIAYEVLHSLKMKKRGQKGNFALKLDMSKAYDRVEWDFLAGMMTHLGFHEDWIIIIMRCVSLVTYSVSTNGCNSEWFSPSRGLRQGDPLSLFLFLICAEGFSTLVAEAKQKGLMKGAPIGRARYSINHLFFADDSILFGDVLCERARAVLDVINDYDLISGQRVNFKKSLIYFGANVDSNVKENIVNMLGVRVAHKPEKYLGFPMIVGRKKSWAFANFVDRYRKWIEGWSLRYLSIGGKEVFIKSVLQAIPLYAIQCFLQPKSLCRRLEGTNNKTSKGIHWSGWEPLCKPKDTGGMGFKDLALLVKQVWRILTQPKCLLDKVLKSRYHPHSDILAANIGSYPSFTWRSICSAQELIVKGLLWPVGNSSCIIIWNDPWLPEKENNRVSIQRILPNWTTEELIHNIFNADTTKRISSIPIAKGRSEDLMVWKYEGLEEYTVKSGYRVLFSEHIQNITDNSPDGVVYIEFYKSLWALHIPAKRKIYIWRLFNNFLPHLCNLTRRTLSVETVCPLCKKDPEDVDHLMWSCELLQCQKNSKDKLWPFLYGGFGIEGINCSMKEFLGFIKRYSQEFNLNQENSEGDIVGAETYLFKDVADAFVAEARACERALILARALGFRRLVVEGDSLTVIKSIKKRQEDKSVLRSITQHIIILEAGFDKISYHFVPRLVNGAAHTLALEGRRRQAFGGWNDGVLDSVQTLAMKDRLTWNQRHQGVF</sequence>
<keyword evidence="3" id="KW-1185">Reference proteome</keyword>
<dbReference type="GO" id="GO:0004523">
    <property type="term" value="F:RNA-DNA hybrid ribonuclease activity"/>
    <property type="evidence" value="ECO:0007669"/>
    <property type="project" value="InterPro"/>
</dbReference>
<dbReference type="Proteomes" id="UP000325315">
    <property type="component" value="Unassembled WGS sequence"/>
</dbReference>
<proteinExistence type="predicted"/>
<keyword evidence="2" id="KW-0548">Nucleotidyltransferase</keyword>
<dbReference type="InterPro" id="IPR012337">
    <property type="entry name" value="RNaseH-like_sf"/>
</dbReference>
<dbReference type="InterPro" id="IPR000477">
    <property type="entry name" value="RT_dom"/>
</dbReference>
<name>A0A5B6VPT5_9ROSI</name>
<dbReference type="GO" id="GO:0003676">
    <property type="term" value="F:nucleic acid binding"/>
    <property type="evidence" value="ECO:0007669"/>
    <property type="project" value="InterPro"/>
</dbReference>
<keyword evidence="2" id="KW-0695">RNA-directed DNA polymerase</keyword>
<dbReference type="CDD" id="cd01650">
    <property type="entry name" value="RT_nLTR_like"/>
    <property type="match status" value="1"/>
</dbReference>
<dbReference type="Pfam" id="PF00078">
    <property type="entry name" value="RVT_1"/>
    <property type="match status" value="1"/>
</dbReference>
<dbReference type="AlphaFoldDB" id="A0A5B6VPT5"/>
<dbReference type="EMBL" id="SMMG02000006">
    <property type="protein sequence ID" value="KAA3471359.1"/>
    <property type="molecule type" value="Genomic_DNA"/>
</dbReference>
<dbReference type="PANTHER" id="PTHR33116:SF86">
    <property type="entry name" value="REVERSE TRANSCRIPTASE DOMAIN-CONTAINING PROTEIN"/>
    <property type="match status" value="1"/>
</dbReference>
<dbReference type="InterPro" id="IPR002156">
    <property type="entry name" value="RNaseH_domain"/>
</dbReference>
<feature type="domain" description="Reverse transcriptase" evidence="1">
    <location>
        <begin position="54"/>
        <end position="336"/>
    </location>
</feature>
<protein>
    <submittedName>
        <fullName evidence="2">Reverse transcriptase</fullName>
    </submittedName>
</protein>
<gene>
    <name evidence="2" type="ORF">EPI10_016988</name>
</gene>
<dbReference type="CDD" id="cd06222">
    <property type="entry name" value="RNase_H_like"/>
    <property type="match status" value="1"/>
</dbReference>
<dbReference type="InterPro" id="IPR036397">
    <property type="entry name" value="RNaseH_sf"/>
</dbReference>